<dbReference type="Pfam" id="PF00027">
    <property type="entry name" value="cNMP_binding"/>
    <property type="match status" value="1"/>
</dbReference>
<dbReference type="InterPro" id="IPR036388">
    <property type="entry name" value="WH-like_DNA-bd_sf"/>
</dbReference>
<evidence type="ECO:0000256" key="1">
    <source>
        <dbReference type="ARBA" id="ARBA00023015"/>
    </source>
</evidence>
<keyword evidence="1" id="KW-0805">Transcription regulation</keyword>
<dbReference type="SUPFAM" id="SSF46785">
    <property type="entry name" value="Winged helix' DNA-binding domain"/>
    <property type="match status" value="1"/>
</dbReference>
<name>A0ABY6J1V3_9BACT</name>
<evidence type="ECO:0000256" key="3">
    <source>
        <dbReference type="ARBA" id="ARBA00023163"/>
    </source>
</evidence>
<dbReference type="InterPro" id="IPR012318">
    <property type="entry name" value="HTH_CRP"/>
</dbReference>
<dbReference type="SMART" id="SM00419">
    <property type="entry name" value="HTH_CRP"/>
    <property type="match status" value="1"/>
</dbReference>
<organism evidence="6 7">
    <name type="scientific">Chitinophaga horti</name>
    <dbReference type="NCBI Taxonomy" id="2920382"/>
    <lineage>
        <taxon>Bacteria</taxon>
        <taxon>Pseudomonadati</taxon>
        <taxon>Bacteroidota</taxon>
        <taxon>Chitinophagia</taxon>
        <taxon>Chitinophagales</taxon>
        <taxon>Chitinophagaceae</taxon>
        <taxon>Chitinophaga</taxon>
    </lineage>
</organism>
<dbReference type="PANTHER" id="PTHR24567">
    <property type="entry name" value="CRP FAMILY TRANSCRIPTIONAL REGULATORY PROTEIN"/>
    <property type="match status" value="1"/>
</dbReference>
<dbReference type="InterPro" id="IPR014710">
    <property type="entry name" value="RmlC-like_jellyroll"/>
</dbReference>
<dbReference type="Pfam" id="PF13545">
    <property type="entry name" value="HTH_Crp_2"/>
    <property type="match status" value="1"/>
</dbReference>
<feature type="domain" description="HTH crp-type" evidence="5">
    <location>
        <begin position="149"/>
        <end position="220"/>
    </location>
</feature>
<evidence type="ECO:0000259" key="4">
    <source>
        <dbReference type="PROSITE" id="PS50042"/>
    </source>
</evidence>
<gene>
    <name evidence="6" type="ORF">MKQ68_25160</name>
</gene>
<accession>A0ABY6J1V3</accession>
<dbReference type="SUPFAM" id="SSF51206">
    <property type="entry name" value="cAMP-binding domain-like"/>
    <property type="match status" value="1"/>
</dbReference>
<dbReference type="PANTHER" id="PTHR24567:SF26">
    <property type="entry name" value="REGULATORY PROTEIN YEIL"/>
    <property type="match status" value="1"/>
</dbReference>
<proteinExistence type="predicted"/>
<evidence type="ECO:0000256" key="2">
    <source>
        <dbReference type="ARBA" id="ARBA00023125"/>
    </source>
</evidence>
<evidence type="ECO:0000259" key="5">
    <source>
        <dbReference type="PROSITE" id="PS51063"/>
    </source>
</evidence>
<evidence type="ECO:0000313" key="6">
    <source>
        <dbReference type="EMBL" id="UYQ93376.1"/>
    </source>
</evidence>
<dbReference type="Gene3D" id="1.10.10.10">
    <property type="entry name" value="Winged helix-like DNA-binding domain superfamily/Winged helix DNA-binding domain"/>
    <property type="match status" value="1"/>
</dbReference>
<dbReference type="RefSeq" id="WP_264281470.1">
    <property type="nucleotide sequence ID" value="NZ_CP107006.1"/>
</dbReference>
<dbReference type="SMART" id="SM00100">
    <property type="entry name" value="cNMP"/>
    <property type="match status" value="1"/>
</dbReference>
<keyword evidence="7" id="KW-1185">Reference proteome</keyword>
<protein>
    <submittedName>
        <fullName evidence="6">Crp/Fnr family transcriptional regulator</fullName>
    </submittedName>
</protein>
<dbReference type="Proteomes" id="UP001162741">
    <property type="component" value="Chromosome"/>
</dbReference>
<dbReference type="InterPro" id="IPR050397">
    <property type="entry name" value="Env_Response_Regulators"/>
</dbReference>
<dbReference type="PROSITE" id="PS50042">
    <property type="entry name" value="CNMP_BINDING_3"/>
    <property type="match status" value="1"/>
</dbReference>
<reference evidence="6" key="1">
    <citation type="submission" date="2022-10" db="EMBL/GenBank/DDBJ databases">
        <title>Chitinophaga sp. nov., isolated from soil.</title>
        <authorList>
            <person name="Jeon C.O."/>
        </authorList>
    </citation>
    <scope>NUCLEOTIDE SEQUENCE</scope>
    <source>
        <strain evidence="6">R8</strain>
    </source>
</reference>
<evidence type="ECO:0000313" key="7">
    <source>
        <dbReference type="Proteomes" id="UP001162741"/>
    </source>
</evidence>
<dbReference type="InterPro" id="IPR018490">
    <property type="entry name" value="cNMP-bd_dom_sf"/>
</dbReference>
<feature type="domain" description="Cyclic nucleotide-binding" evidence="4">
    <location>
        <begin position="34"/>
        <end position="135"/>
    </location>
</feature>
<dbReference type="CDD" id="cd00038">
    <property type="entry name" value="CAP_ED"/>
    <property type="match status" value="1"/>
</dbReference>
<dbReference type="InterPro" id="IPR036390">
    <property type="entry name" value="WH_DNA-bd_sf"/>
</dbReference>
<sequence length="232" mass="26684">MKKDKHGCDLNTCLMCRLCLKDWLPAIEAHRTNYVLNKGQLLFSEHDAVTGIYFIYSGKMKVHKHWSKDKELIVRFAKSGDIVGHRGIGTELVYPVSATALEPTTVCYVELSFFKSTLKVNNELLYELMMFYARELQESEKKMRNLAHMSVKGRIATALSMLQEKFGTNKEGHINLQLSRQDLASYTGTTYETAFRMMNELINDNAVEVSGKNIRIINQEKLHKLSQEHMEE</sequence>
<dbReference type="EMBL" id="CP107006">
    <property type="protein sequence ID" value="UYQ93376.1"/>
    <property type="molecule type" value="Genomic_DNA"/>
</dbReference>
<dbReference type="PROSITE" id="PS51063">
    <property type="entry name" value="HTH_CRP_2"/>
    <property type="match status" value="1"/>
</dbReference>
<keyword evidence="2" id="KW-0238">DNA-binding</keyword>
<dbReference type="Gene3D" id="2.60.120.10">
    <property type="entry name" value="Jelly Rolls"/>
    <property type="match status" value="1"/>
</dbReference>
<dbReference type="InterPro" id="IPR000595">
    <property type="entry name" value="cNMP-bd_dom"/>
</dbReference>
<keyword evidence="3" id="KW-0804">Transcription</keyword>